<feature type="compositionally biased region" description="Basic and acidic residues" evidence="1">
    <location>
        <begin position="567"/>
        <end position="585"/>
    </location>
</feature>
<dbReference type="GeneID" id="112454394"/>
<keyword evidence="3" id="KW-1185">Reference proteome</keyword>
<feature type="compositionally biased region" description="Basic and acidic residues" evidence="1">
    <location>
        <begin position="440"/>
        <end position="449"/>
    </location>
</feature>
<dbReference type="OrthoDB" id="8197748at2759"/>
<name>A0A6J1PP98_9HYME</name>
<sequence>MLSLRRRHSRWRMFPVLLFLGMICSGELAPIRVPEETSSATSSTPKKKDIGSLIDHWEGWSILMDAQNLQPSMDHPAPFLRRITPKSVFIAPVLPACAEGYHADEMGRCVKRQISIDGTAHKNFLLERLKIMFGNALASKNDQKKSTGPLQLNIPLVPDINRPLTNVRLDEIFSTNEPVAIPTRNDTYFTGSEEKTKPHETTLYEVKNDTTLDKEESAFFLENSSVHDVEKIDRKSPTTVSIAELIEEMNDTNSSEVVDYKISINLKPLLNSSSVNRVNASDGTEESIPMAEKREENSTETPPALVLLISPTKLTNVVDDLSLTQNDTAEQITQMSDVTSNTTTKDSIIVEAPDSTALPPAKQLTSNPLDEQRDNETYAEDELTPETSKPNESQETDFIYDQEEDDGDYQYSTDVPDDEDSTEGEEILKHGEAGMTIPTRDIERLDRERHQRQRNRTADLQKKMLDIGDRVMIRFNDSAPTEDKDEAGSNVSSEVSIDGDFILETTILDVNTERLQVTTQSPPDVTEKIVKDSENGSKESFGKNPDIVPEVVFSQDAYGAASTNSNGRERTEQLSTRIENERNEELETAPSSSESLLYDSPEEDPITEIHTINEKRSDAKESVLQESSTGSQSNVPVSSSKQTTMNLDSTEDFVRFPDYPRQPQQSNYVRFPSNEANSIHSQNYKQNTRYPADDVVPYGGTSTKSSVPTRQKPIYYLTASNWKLDRSQPDHIQTTASERQNRRSDLMRFWSKMPLIRDPDMYPYQDEATDDDQKQFHDRFFRGRSSRRLSPFTETSPGSRVPTQKRRTPIGM</sequence>
<feature type="compositionally biased region" description="Polar residues" evidence="1">
    <location>
        <begin position="624"/>
        <end position="646"/>
    </location>
</feature>
<dbReference type="RefSeq" id="XP_024871537.1">
    <property type="nucleotide sequence ID" value="XM_025015769.1"/>
</dbReference>
<feature type="region of interest" description="Disordered" evidence="1">
    <location>
        <begin position="275"/>
        <end position="302"/>
    </location>
</feature>
<gene>
    <name evidence="4 5" type="primary">LOC112454394</name>
</gene>
<dbReference type="AlphaFoldDB" id="A0A6J1PP98"/>
<feature type="compositionally biased region" description="Acidic residues" evidence="1">
    <location>
        <begin position="415"/>
        <end position="425"/>
    </location>
</feature>
<feature type="signal peptide" evidence="2">
    <location>
        <begin position="1"/>
        <end position="28"/>
    </location>
</feature>
<feature type="compositionally biased region" description="Basic residues" evidence="1">
    <location>
        <begin position="803"/>
        <end position="812"/>
    </location>
</feature>
<evidence type="ECO:0000313" key="4">
    <source>
        <dbReference type="RefSeq" id="XP_024871536.1"/>
    </source>
</evidence>
<evidence type="ECO:0000256" key="1">
    <source>
        <dbReference type="SAM" id="MobiDB-lite"/>
    </source>
</evidence>
<feature type="compositionally biased region" description="Basic and acidic residues" evidence="1">
    <location>
        <begin position="611"/>
        <end position="623"/>
    </location>
</feature>
<keyword evidence="2" id="KW-0732">Signal</keyword>
<feature type="region of interest" description="Disordered" evidence="1">
    <location>
        <begin position="767"/>
        <end position="812"/>
    </location>
</feature>
<evidence type="ECO:0000256" key="2">
    <source>
        <dbReference type="SAM" id="SignalP"/>
    </source>
</evidence>
<evidence type="ECO:0000313" key="3">
    <source>
        <dbReference type="Proteomes" id="UP000504618"/>
    </source>
</evidence>
<dbReference type="RefSeq" id="XP_024871536.1">
    <property type="nucleotide sequence ID" value="XM_025015768.1"/>
</dbReference>
<feature type="compositionally biased region" description="Basic and acidic residues" evidence="1">
    <location>
        <begin position="771"/>
        <end position="781"/>
    </location>
</feature>
<dbReference type="Proteomes" id="UP000504618">
    <property type="component" value="Unplaced"/>
</dbReference>
<feature type="compositionally biased region" description="Acidic residues" evidence="1">
    <location>
        <begin position="394"/>
        <end position="408"/>
    </location>
</feature>
<proteinExistence type="predicted"/>
<organism evidence="3 5">
    <name type="scientific">Temnothorax curvispinosus</name>
    <dbReference type="NCBI Taxonomy" id="300111"/>
    <lineage>
        <taxon>Eukaryota</taxon>
        <taxon>Metazoa</taxon>
        <taxon>Ecdysozoa</taxon>
        <taxon>Arthropoda</taxon>
        <taxon>Hexapoda</taxon>
        <taxon>Insecta</taxon>
        <taxon>Pterygota</taxon>
        <taxon>Neoptera</taxon>
        <taxon>Endopterygota</taxon>
        <taxon>Hymenoptera</taxon>
        <taxon>Apocrita</taxon>
        <taxon>Aculeata</taxon>
        <taxon>Formicoidea</taxon>
        <taxon>Formicidae</taxon>
        <taxon>Myrmicinae</taxon>
        <taxon>Temnothorax</taxon>
    </lineage>
</organism>
<reference evidence="4 5" key="1">
    <citation type="submission" date="2025-04" db="UniProtKB">
        <authorList>
            <consortium name="RefSeq"/>
        </authorList>
    </citation>
    <scope>IDENTIFICATION</scope>
    <source>
        <tissue evidence="4 5">Whole body</tissue>
    </source>
</reference>
<feature type="region of interest" description="Disordered" evidence="1">
    <location>
        <begin position="559"/>
        <end position="646"/>
    </location>
</feature>
<feature type="compositionally biased region" description="Polar residues" evidence="1">
    <location>
        <begin position="793"/>
        <end position="802"/>
    </location>
</feature>
<protein>
    <submittedName>
        <fullName evidence="4 5">Uncharacterized protein LOC112454394</fullName>
    </submittedName>
</protein>
<evidence type="ECO:0000313" key="5">
    <source>
        <dbReference type="RefSeq" id="XP_024871537.1"/>
    </source>
</evidence>
<feature type="region of interest" description="Disordered" evidence="1">
    <location>
        <begin position="350"/>
        <end position="459"/>
    </location>
</feature>
<feature type="chain" id="PRO_5044639180" evidence="2">
    <location>
        <begin position="29"/>
        <end position="812"/>
    </location>
</feature>
<accession>A0A6J1PP98</accession>